<evidence type="ECO:0000313" key="1">
    <source>
        <dbReference type="EMBL" id="MBB5205004.1"/>
    </source>
</evidence>
<comment type="caution">
    <text evidence="1">The sequence shown here is derived from an EMBL/GenBank/DDBJ whole genome shotgun (WGS) entry which is preliminary data.</text>
</comment>
<accession>A0A840S879</accession>
<reference evidence="1 2" key="1">
    <citation type="submission" date="2020-08" db="EMBL/GenBank/DDBJ databases">
        <title>Genomic Encyclopedia of Type Strains, Phase IV (KMG-IV): sequencing the most valuable type-strain genomes for metagenomic binning, comparative biology and taxonomic classification.</title>
        <authorList>
            <person name="Goeker M."/>
        </authorList>
    </citation>
    <scope>NUCLEOTIDE SEQUENCE [LARGE SCALE GENOMIC DNA]</scope>
    <source>
        <strain evidence="1 2">DSM 23958</strain>
    </source>
</reference>
<dbReference type="Proteomes" id="UP000554837">
    <property type="component" value="Unassembled WGS sequence"/>
</dbReference>
<sequence length="50" mass="5571">MTIPGWRLLQARHGARLPHHGDVVRIDLLEPRRVFSCFTLTAATPIVHGG</sequence>
<name>A0A840S879_9BURK</name>
<protein>
    <submittedName>
        <fullName evidence="1">Uncharacterized protein</fullName>
    </submittedName>
</protein>
<gene>
    <name evidence="1" type="ORF">HNQ51_002323</name>
</gene>
<proteinExistence type="predicted"/>
<dbReference type="RefSeq" id="WP_175423459.1">
    <property type="nucleotide sequence ID" value="NZ_CP040709.1"/>
</dbReference>
<keyword evidence="2" id="KW-1185">Reference proteome</keyword>
<dbReference type="EMBL" id="JACHHO010000003">
    <property type="protein sequence ID" value="MBB5205004.1"/>
    <property type="molecule type" value="Genomic_DNA"/>
</dbReference>
<evidence type="ECO:0000313" key="2">
    <source>
        <dbReference type="Proteomes" id="UP000554837"/>
    </source>
</evidence>
<organism evidence="1 2">
    <name type="scientific">Inhella inkyongensis</name>
    <dbReference type="NCBI Taxonomy" id="392593"/>
    <lineage>
        <taxon>Bacteria</taxon>
        <taxon>Pseudomonadati</taxon>
        <taxon>Pseudomonadota</taxon>
        <taxon>Betaproteobacteria</taxon>
        <taxon>Burkholderiales</taxon>
        <taxon>Sphaerotilaceae</taxon>
        <taxon>Inhella</taxon>
    </lineage>
</organism>
<dbReference type="AlphaFoldDB" id="A0A840S879"/>